<evidence type="ECO:0000313" key="5">
    <source>
        <dbReference type="Proteomes" id="UP001583177"/>
    </source>
</evidence>
<reference evidence="4 5" key="1">
    <citation type="journal article" date="2024" name="IMA Fungus">
        <title>IMA Genome - F19 : A genome assembly and annotation guide to empower mycologists, including annotated draft genome sequences of Ceratocystis pirilliformis, Diaporthe australafricana, Fusarium ophioides, Paecilomyces lecythidis, and Sporothrix stenoceras.</title>
        <authorList>
            <person name="Aylward J."/>
            <person name="Wilson A.M."/>
            <person name="Visagie C.M."/>
            <person name="Spraker J."/>
            <person name="Barnes I."/>
            <person name="Buitendag C."/>
            <person name="Ceriani C."/>
            <person name="Del Mar Angel L."/>
            <person name="du Plessis D."/>
            <person name="Fuchs T."/>
            <person name="Gasser K."/>
            <person name="Kramer D."/>
            <person name="Li W."/>
            <person name="Munsamy K."/>
            <person name="Piso A."/>
            <person name="Price J.L."/>
            <person name="Sonnekus B."/>
            <person name="Thomas C."/>
            <person name="van der Nest A."/>
            <person name="van Dijk A."/>
            <person name="van Heerden A."/>
            <person name="van Vuuren N."/>
            <person name="Yilmaz N."/>
            <person name="Duong T.A."/>
            <person name="van der Merwe N.A."/>
            <person name="Wingfield M.J."/>
            <person name="Wingfield B.D."/>
        </authorList>
    </citation>
    <scope>NUCLEOTIDE SEQUENCE [LARGE SCALE GENOMIC DNA]</scope>
    <source>
        <strain evidence="4 5">CMW 18300</strain>
    </source>
</reference>
<dbReference type="SUPFAM" id="SSF53383">
    <property type="entry name" value="PLP-dependent transferases"/>
    <property type="match status" value="1"/>
</dbReference>
<evidence type="ECO:0000256" key="2">
    <source>
        <dbReference type="SAM" id="MobiDB-lite"/>
    </source>
</evidence>
<dbReference type="Proteomes" id="UP001583177">
    <property type="component" value="Unassembled WGS sequence"/>
</dbReference>
<organism evidence="4 5">
    <name type="scientific">Diaporthe australafricana</name>
    <dbReference type="NCBI Taxonomy" id="127596"/>
    <lineage>
        <taxon>Eukaryota</taxon>
        <taxon>Fungi</taxon>
        <taxon>Dikarya</taxon>
        <taxon>Ascomycota</taxon>
        <taxon>Pezizomycotina</taxon>
        <taxon>Sordariomycetes</taxon>
        <taxon>Sordariomycetidae</taxon>
        <taxon>Diaporthales</taxon>
        <taxon>Diaporthaceae</taxon>
        <taxon>Diaporthe</taxon>
    </lineage>
</organism>
<dbReference type="EMBL" id="JAWRVE010000131">
    <property type="protein sequence ID" value="KAL1855308.1"/>
    <property type="molecule type" value="Genomic_DNA"/>
</dbReference>
<gene>
    <name evidence="4" type="ORF">Daus18300_011125</name>
</gene>
<dbReference type="InterPro" id="IPR000192">
    <property type="entry name" value="Aminotrans_V_dom"/>
</dbReference>
<dbReference type="Pfam" id="PF00266">
    <property type="entry name" value="Aminotran_5"/>
    <property type="match status" value="1"/>
</dbReference>
<evidence type="ECO:0000259" key="3">
    <source>
        <dbReference type="Pfam" id="PF00266"/>
    </source>
</evidence>
<feature type="domain" description="Aminotransferase class V" evidence="3">
    <location>
        <begin position="93"/>
        <end position="273"/>
    </location>
</feature>
<feature type="region of interest" description="Disordered" evidence="2">
    <location>
        <begin position="1"/>
        <end position="38"/>
    </location>
</feature>
<keyword evidence="5" id="KW-1185">Reference proteome</keyword>
<comment type="caution">
    <text evidence="4">The sequence shown here is derived from an EMBL/GenBank/DDBJ whole genome shotgun (WGS) entry which is preliminary data.</text>
</comment>
<name>A0ABR3W7X9_9PEZI</name>
<evidence type="ECO:0000313" key="4">
    <source>
        <dbReference type="EMBL" id="KAL1855308.1"/>
    </source>
</evidence>
<evidence type="ECO:0000256" key="1">
    <source>
        <dbReference type="ARBA" id="ARBA00022898"/>
    </source>
</evidence>
<feature type="compositionally biased region" description="Polar residues" evidence="2">
    <location>
        <begin position="25"/>
        <end position="34"/>
    </location>
</feature>
<protein>
    <recommendedName>
        <fullName evidence="3">Aminotransferase class V domain-containing protein</fullName>
    </recommendedName>
</protein>
<sequence>MTRTPAARNQRLQSSVSVDGDADKSNAQTQTQQPLDFGKGLRDSEFLFDHDYHNLNHGSFGTIPVSVQRRLQHYQTLHERRPDQFIRYDFPVLLDENREAAARLINAPSADEVVFVANATVGLNTVLRGLPWAEDGKDEIIHFSTIYGGIGKTIDYVVDSTYGRVSSRSIELTYPISDDAIIAKFRQAVLQSRQLKRPRAAVFDVVSSVPGVCFPYEAMVNTCRELGILSIVDGAQGIGMMDLDMAALDPDFFVSNCHKWLLAPRGCAVFYVPFRNQHLIRSTVPTSHGYVPVTGAAPRANPLPATAKSVFVNAFEYVGTLDSSPYLCVKDSLQFREGVLGGEARIQRYMRSLAKEGGAKVSQTLGTWVLGYEHGKAERFADCAMVNVAMPLVVLQDANANPSTSVVRQDKMGTETETRRVSAHDANSAQCHDSVAQYRARMGDIVIPIVDAERIWTWMTKVLVDDYQTFIPLFYHDRRFWARLSAQVYLDMDDFEWAGETLKSLCERVARREYGS</sequence>
<accession>A0ABR3W7X9</accession>
<dbReference type="InterPro" id="IPR015421">
    <property type="entry name" value="PyrdxlP-dep_Trfase_major"/>
</dbReference>
<dbReference type="PANTHER" id="PTHR43092:SF2">
    <property type="entry name" value="HERCYNYLCYSTEINE SULFOXIDE LYASE"/>
    <property type="match status" value="1"/>
</dbReference>
<proteinExistence type="predicted"/>
<dbReference type="PANTHER" id="PTHR43092">
    <property type="entry name" value="L-CYSTEINE DESULFHYDRASE"/>
    <property type="match status" value="1"/>
</dbReference>
<dbReference type="InterPro" id="IPR015424">
    <property type="entry name" value="PyrdxlP-dep_Trfase"/>
</dbReference>
<dbReference type="Gene3D" id="3.40.640.10">
    <property type="entry name" value="Type I PLP-dependent aspartate aminotransferase-like (Major domain)"/>
    <property type="match status" value="1"/>
</dbReference>
<keyword evidence="1" id="KW-0663">Pyridoxal phosphate</keyword>